<proteinExistence type="predicted"/>
<keyword evidence="4" id="KW-1185">Reference proteome</keyword>
<comment type="caution">
    <text evidence="3">The sequence shown here is derived from an EMBL/GenBank/DDBJ whole genome shotgun (WGS) entry which is preliminary data.</text>
</comment>
<evidence type="ECO:0000313" key="4">
    <source>
        <dbReference type="Proteomes" id="UP000801864"/>
    </source>
</evidence>
<feature type="coiled-coil region" evidence="1">
    <location>
        <begin position="98"/>
        <end position="146"/>
    </location>
</feature>
<dbReference type="Proteomes" id="UP000801864">
    <property type="component" value="Unassembled WGS sequence"/>
</dbReference>
<feature type="compositionally biased region" description="Polar residues" evidence="2">
    <location>
        <begin position="9"/>
        <end position="18"/>
    </location>
</feature>
<sequence length="150" mass="16774">MFGEIKSLNGPSGRTITNLADEYRRYRRDPNRPKNRSSTIPQKREYDDASLHQSKATSTAEAVAPSSTTDGTTPLDPQTKSPVYSPRLEPTPTTNVGEVSLSAKIAELEKKAQSLEEEKSSLLQVIRDQAVAYNQLQRQIEEHIARCNHH</sequence>
<evidence type="ECO:0000313" key="3">
    <source>
        <dbReference type="EMBL" id="KAF3068128.1"/>
    </source>
</evidence>
<protein>
    <submittedName>
        <fullName evidence="3">Uncharacterized protein</fullName>
    </submittedName>
</protein>
<evidence type="ECO:0000256" key="2">
    <source>
        <dbReference type="SAM" id="MobiDB-lite"/>
    </source>
</evidence>
<feature type="region of interest" description="Disordered" evidence="2">
    <location>
        <begin position="1"/>
        <end position="98"/>
    </location>
</feature>
<keyword evidence="1" id="KW-0175">Coiled coil</keyword>
<feature type="compositionally biased region" description="Polar residues" evidence="2">
    <location>
        <begin position="51"/>
        <end position="82"/>
    </location>
</feature>
<gene>
    <name evidence="3" type="ORF">CFAM422_008132</name>
</gene>
<reference evidence="3 4" key="1">
    <citation type="submission" date="2018-06" db="EMBL/GenBank/DDBJ databases">
        <title>Genome analysis of cellulolytic fungus Trichoderma lentiforme CFAM-422.</title>
        <authorList>
            <person name="Steindorff A.S."/>
            <person name="Formighieri E.F."/>
            <person name="Midorikawa G.E.O."/>
            <person name="Tamietti M.S."/>
            <person name="Ramos E.Z."/>
            <person name="Silva A.S."/>
            <person name="Bon E.P.S."/>
            <person name="Mendes T.D."/>
            <person name="Damaso M.C.T."/>
            <person name="Favaro L.C.L."/>
        </authorList>
    </citation>
    <scope>NUCLEOTIDE SEQUENCE [LARGE SCALE GENOMIC DNA]</scope>
    <source>
        <strain evidence="3 4">CFAM-422</strain>
    </source>
</reference>
<dbReference type="AlphaFoldDB" id="A0A9P5CAB5"/>
<organism evidence="3 4">
    <name type="scientific">Trichoderma lentiforme</name>
    <dbReference type="NCBI Taxonomy" id="1567552"/>
    <lineage>
        <taxon>Eukaryota</taxon>
        <taxon>Fungi</taxon>
        <taxon>Dikarya</taxon>
        <taxon>Ascomycota</taxon>
        <taxon>Pezizomycotina</taxon>
        <taxon>Sordariomycetes</taxon>
        <taxon>Hypocreomycetidae</taxon>
        <taxon>Hypocreales</taxon>
        <taxon>Hypocreaceae</taxon>
        <taxon>Trichoderma</taxon>
    </lineage>
</organism>
<evidence type="ECO:0000256" key="1">
    <source>
        <dbReference type="SAM" id="Coils"/>
    </source>
</evidence>
<name>A0A9P5CAB5_9HYPO</name>
<feature type="compositionally biased region" description="Basic and acidic residues" evidence="2">
    <location>
        <begin position="21"/>
        <end position="32"/>
    </location>
</feature>
<dbReference type="EMBL" id="QLNT01000014">
    <property type="protein sequence ID" value="KAF3068128.1"/>
    <property type="molecule type" value="Genomic_DNA"/>
</dbReference>
<accession>A0A9P5CAB5</accession>